<protein>
    <submittedName>
        <fullName evidence="2">Uncharacterized protein</fullName>
    </submittedName>
</protein>
<dbReference type="KEGG" id="led:BBK82_27220"/>
<evidence type="ECO:0000313" key="3">
    <source>
        <dbReference type="Proteomes" id="UP000093053"/>
    </source>
</evidence>
<gene>
    <name evidence="2" type="ORF">BBK82_27220</name>
</gene>
<keyword evidence="3" id="KW-1185">Reference proteome</keyword>
<dbReference type="AlphaFoldDB" id="A0A1B2HNA6"/>
<evidence type="ECO:0000256" key="1">
    <source>
        <dbReference type="SAM" id="Phobius"/>
    </source>
</evidence>
<keyword evidence="1" id="KW-1133">Transmembrane helix</keyword>
<evidence type="ECO:0000313" key="2">
    <source>
        <dbReference type="EMBL" id="ANZ39212.1"/>
    </source>
</evidence>
<sequence length="161" mass="17073">MVGERAGGSLSSRWRWVVLLLALVFLMLGGVTAAGSVLDGTAVVSGVLVGAAGMALGVVGIWRGLLLGVTWSSEGVEVRGLQGTDRRSWAEVEAVGVRLTPHDLLVFVKHADVVLVLASGEEEWLSPLATYTLSEAVPRRVETKAALLREALARHHAQSRN</sequence>
<dbReference type="Proteomes" id="UP000093053">
    <property type="component" value="Chromosome"/>
</dbReference>
<keyword evidence="1" id="KW-0812">Transmembrane</keyword>
<name>A0A1B2HNA6_9PSEU</name>
<proteinExistence type="predicted"/>
<dbReference type="STRING" id="1586287.BBK82_27220"/>
<organism evidence="2 3">
    <name type="scientific">Lentzea guizhouensis</name>
    <dbReference type="NCBI Taxonomy" id="1586287"/>
    <lineage>
        <taxon>Bacteria</taxon>
        <taxon>Bacillati</taxon>
        <taxon>Actinomycetota</taxon>
        <taxon>Actinomycetes</taxon>
        <taxon>Pseudonocardiales</taxon>
        <taxon>Pseudonocardiaceae</taxon>
        <taxon>Lentzea</taxon>
    </lineage>
</organism>
<accession>A0A1B2HNA6</accession>
<dbReference type="EMBL" id="CP016793">
    <property type="protein sequence ID" value="ANZ39212.1"/>
    <property type="molecule type" value="Genomic_DNA"/>
</dbReference>
<keyword evidence="1" id="KW-0472">Membrane</keyword>
<reference evidence="2 3" key="1">
    <citation type="submission" date="2016-07" db="EMBL/GenBank/DDBJ databases">
        <title>Complete genome sequence of the Lentzea guizhouensis DHS C013.</title>
        <authorList>
            <person name="Cao C."/>
        </authorList>
    </citation>
    <scope>NUCLEOTIDE SEQUENCE [LARGE SCALE GENOMIC DNA]</scope>
    <source>
        <strain evidence="2 3">DHS C013</strain>
    </source>
</reference>
<feature type="transmembrane region" description="Helical" evidence="1">
    <location>
        <begin position="43"/>
        <end position="62"/>
    </location>
</feature>